<evidence type="ECO:0000313" key="2">
    <source>
        <dbReference type="EMBL" id="MBB6227714.1"/>
    </source>
</evidence>
<reference evidence="2 3" key="1">
    <citation type="submission" date="2020-08" db="EMBL/GenBank/DDBJ databases">
        <title>Genomic Encyclopedia of Type Strains, Phase IV (KMG-IV): sequencing the most valuable type-strain genomes for metagenomic binning, comparative biology and taxonomic classification.</title>
        <authorList>
            <person name="Goeker M."/>
        </authorList>
    </citation>
    <scope>NUCLEOTIDE SEQUENCE [LARGE SCALE GENOMIC DNA]</scope>
    <source>
        <strain evidence="2 3">DSM 102189</strain>
    </source>
</reference>
<feature type="compositionally biased region" description="Low complexity" evidence="1">
    <location>
        <begin position="149"/>
        <end position="169"/>
    </location>
</feature>
<evidence type="ECO:0000313" key="3">
    <source>
        <dbReference type="Proteomes" id="UP000538147"/>
    </source>
</evidence>
<protein>
    <submittedName>
        <fullName evidence="2">Uncharacterized protein</fullName>
    </submittedName>
</protein>
<evidence type="ECO:0000256" key="1">
    <source>
        <dbReference type="SAM" id="MobiDB-lite"/>
    </source>
</evidence>
<dbReference type="EMBL" id="JACIIV010000012">
    <property type="protein sequence ID" value="MBB6227714.1"/>
    <property type="molecule type" value="Genomic_DNA"/>
</dbReference>
<feature type="compositionally biased region" description="Basic and acidic residues" evidence="1">
    <location>
        <begin position="170"/>
        <end position="180"/>
    </location>
</feature>
<feature type="compositionally biased region" description="Basic and acidic residues" evidence="1">
    <location>
        <begin position="131"/>
        <end position="148"/>
    </location>
</feature>
<name>A0A841L523_9SPHN</name>
<sequence>MLAIAAMGVGACADQYAYGRAPGYGNTGGYADYNQYWGDPYGYRNVPVGYVGQGFGWNNGYYYPGNGNFVYDRRGSRRAWNQQQRSYWQPRIVTQRPVIGNRIGGAIARQGVPQGQIRQQRQLNRQQVQVDRQRTRVERQANRVERRGNQVQRQGNQVQRQQNRVVRQQQRQERRNDRRN</sequence>
<accession>A0A841L523</accession>
<dbReference type="AlphaFoldDB" id="A0A841L523"/>
<gene>
    <name evidence="2" type="ORF">FHS79_001893</name>
</gene>
<dbReference type="Proteomes" id="UP000538147">
    <property type="component" value="Unassembled WGS sequence"/>
</dbReference>
<feature type="region of interest" description="Disordered" evidence="1">
    <location>
        <begin position="112"/>
        <end position="180"/>
    </location>
</feature>
<keyword evidence="3" id="KW-1185">Reference proteome</keyword>
<proteinExistence type="predicted"/>
<feature type="compositionally biased region" description="Low complexity" evidence="1">
    <location>
        <begin position="112"/>
        <end position="130"/>
    </location>
</feature>
<organism evidence="2 3">
    <name type="scientific">Polymorphobacter multimanifer</name>
    <dbReference type="NCBI Taxonomy" id="1070431"/>
    <lineage>
        <taxon>Bacteria</taxon>
        <taxon>Pseudomonadati</taxon>
        <taxon>Pseudomonadota</taxon>
        <taxon>Alphaproteobacteria</taxon>
        <taxon>Sphingomonadales</taxon>
        <taxon>Sphingosinicellaceae</taxon>
        <taxon>Polymorphobacter</taxon>
    </lineage>
</organism>
<comment type="caution">
    <text evidence="2">The sequence shown here is derived from an EMBL/GenBank/DDBJ whole genome shotgun (WGS) entry which is preliminary data.</text>
</comment>